<dbReference type="STRING" id="869250.J4DNL4"/>
<reference evidence="13 14" key="1">
    <citation type="journal article" date="2012" name="MBio">
        <title>Comparative genome analysis of three eukaryotic parasites with differing abilities to transform leukocytes reveals key mediators of Theileria-induced leukocyte transformation.</title>
        <authorList>
            <person name="Hayashida K."/>
            <person name="Hara Y."/>
            <person name="Abe T."/>
            <person name="Yamasaki C."/>
            <person name="Toyoda A."/>
            <person name="Kosuge T."/>
            <person name="Suzuki Y."/>
            <person name="Sato Y."/>
            <person name="Kawashima S."/>
            <person name="Katayama T."/>
            <person name="Wakaguri H."/>
            <person name="Inoue N."/>
            <person name="Homma K."/>
            <person name="Tada-Umezaki M."/>
            <person name="Yagi Y."/>
            <person name="Fujii Y."/>
            <person name="Habara T."/>
            <person name="Kanehisa M."/>
            <person name="Watanabe H."/>
            <person name="Ito K."/>
            <person name="Gojobori T."/>
            <person name="Sugawara H."/>
            <person name="Imanishi T."/>
            <person name="Weir W."/>
            <person name="Gardner M."/>
            <person name="Pain A."/>
            <person name="Shiels B."/>
            <person name="Hattori M."/>
            <person name="Nene V."/>
            <person name="Sugimoto C."/>
        </authorList>
    </citation>
    <scope>NUCLEOTIDE SEQUENCE [LARGE SCALE GENOMIC DNA]</scope>
    <source>
        <strain evidence="13 14">Shintoku</strain>
    </source>
</reference>
<feature type="transmembrane region" description="Helical" evidence="11">
    <location>
        <begin position="1274"/>
        <end position="1298"/>
    </location>
</feature>
<feature type="transmembrane region" description="Helical" evidence="11">
    <location>
        <begin position="338"/>
        <end position="362"/>
    </location>
</feature>
<dbReference type="Pfam" id="PF00689">
    <property type="entry name" value="Cation_ATPase_C"/>
    <property type="match status" value="2"/>
</dbReference>
<dbReference type="Gene3D" id="1.20.1110.10">
    <property type="entry name" value="Calcium-transporting ATPase, transmembrane domain"/>
    <property type="match status" value="3"/>
</dbReference>
<dbReference type="GO" id="GO:0036376">
    <property type="term" value="P:sodium ion export across plasma membrane"/>
    <property type="evidence" value="ECO:0007669"/>
    <property type="project" value="TreeGrafter"/>
</dbReference>
<dbReference type="Gene3D" id="2.70.150.10">
    <property type="entry name" value="Calcium-transporting ATPase, cytoplasmic transduction domain A"/>
    <property type="match status" value="1"/>
</dbReference>
<dbReference type="InterPro" id="IPR036412">
    <property type="entry name" value="HAD-like_sf"/>
</dbReference>
<gene>
    <name evidence="13" type="ORF">TOT_010001279</name>
</gene>
<dbReference type="SUPFAM" id="SSF56784">
    <property type="entry name" value="HAD-like"/>
    <property type="match status" value="1"/>
</dbReference>
<dbReference type="SUPFAM" id="SSF81653">
    <property type="entry name" value="Calcium ATPase, transduction domain A"/>
    <property type="match status" value="1"/>
</dbReference>
<dbReference type="Pfam" id="PF00690">
    <property type="entry name" value="Cation_ATPase_N"/>
    <property type="match status" value="1"/>
</dbReference>
<dbReference type="GO" id="GO:0016887">
    <property type="term" value="F:ATP hydrolysis activity"/>
    <property type="evidence" value="ECO:0007669"/>
    <property type="project" value="InterPro"/>
</dbReference>
<evidence type="ECO:0000256" key="3">
    <source>
        <dbReference type="ARBA" id="ARBA00022692"/>
    </source>
</evidence>
<feature type="transmembrane region" description="Helical" evidence="11">
    <location>
        <begin position="1241"/>
        <end position="1262"/>
    </location>
</feature>
<dbReference type="SUPFAM" id="SSF81665">
    <property type="entry name" value="Calcium ATPase, transmembrane domain M"/>
    <property type="match status" value="1"/>
</dbReference>
<dbReference type="GeneID" id="20714078"/>
<dbReference type="InterPro" id="IPR004014">
    <property type="entry name" value="ATPase_P-typ_cation-transptr_N"/>
</dbReference>
<dbReference type="VEuPathDB" id="PiroplasmaDB:TOT_010001279"/>
<keyword evidence="2" id="KW-1003">Cell membrane</keyword>
<dbReference type="PRINTS" id="PR00119">
    <property type="entry name" value="CATATPASE"/>
</dbReference>
<dbReference type="SUPFAM" id="SSF81660">
    <property type="entry name" value="Metal cation-transporting ATPase, ATP-binding domain N"/>
    <property type="match status" value="1"/>
</dbReference>
<dbReference type="Pfam" id="PF00122">
    <property type="entry name" value="E1-E2_ATPase"/>
    <property type="match status" value="1"/>
</dbReference>
<dbReference type="OMA" id="FNRNPWM"/>
<accession>J4DNL4</accession>
<dbReference type="GO" id="GO:0005886">
    <property type="term" value="C:plasma membrane"/>
    <property type="evidence" value="ECO:0007669"/>
    <property type="project" value="UniProtKB-SubCell"/>
</dbReference>
<evidence type="ECO:0000256" key="8">
    <source>
        <dbReference type="ARBA" id="ARBA00023065"/>
    </source>
</evidence>
<evidence type="ECO:0000256" key="2">
    <source>
        <dbReference type="ARBA" id="ARBA00022475"/>
    </source>
</evidence>
<dbReference type="Gene3D" id="3.40.1110.10">
    <property type="entry name" value="Calcium-transporting ATPase, cytoplasmic domain N"/>
    <property type="match status" value="2"/>
</dbReference>
<keyword evidence="9 11" id="KW-0472">Membrane</keyword>
<protein>
    <submittedName>
        <fullName evidence="13">Cation ATPase</fullName>
    </submittedName>
</protein>
<evidence type="ECO:0000256" key="10">
    <source>
        <dbReference type="ARBA" id="ARBA00038148"/>
    </source>
</evidence>
<dbReference type="NCBIfam" id="TIGR01494">
    <property type="entry name" value="ATPase_P-type"/>
    <property type="match status" value="2"/>
</dbReference>
<sequence length="1308" mass="144209">MNEGEDGIIAQKTSATDANYGIAADEGELSIQKRISNILSRPSYPGFADIVEMEAVQRLSKSHIDPGAVIEFVKSRDLSKFYEAKQKVEEQHPTSGKSEYAHLRPEEIMNKFGLEDTVQGLSESQILFNREMYGENVLDLGKKDPIWKIFLSQFKSFVIVLLFIAAVASLALKNYIEGGFIIFIVLVNSTMATYMERSAANVLEKLAQLSSPVARVVRNGTEMEVTSKEVVPGDVLVLKTGDTVVADIRLFEVMEMRINESLLTGESVDVKKTTVSEDMDAPFSTNLCFASTSVVSGFGKGIVVNTGMNTQVGKIAKQLKKASETSKITPLQRGLNRLGGTIGIISTLVLVTIVVVAILTKFDDPTRPNTNRTLSIVLLAVGFAASSIPEGLPMVVTISLSLGAKDMAKENANVLKLPSVETLGCCSIICSDKTGTLTEGKMVTTDMTLFYSSGEASTSGGDGPKTSETNKAVNKTVSHSSLKFYPTYGFNPRGGVFYSDELTDEFRDKIIALYRKKDFDFEQMKENIMSQLAKDVEVGGGEDGAARRSKYMDANRSDKVRYFESMLVRIIMTTCYLNSYNTKLVFDEESNKWTCVGNMTESPLVVAATKCGVTPVVLEDYERLERLEVPFNSKRKMSMTVHKLKTQNRYEYLDLERGALKFTHVALVKGAPDVLRKYCKYLATPDSTGRGMRVNYDQGLVHDESEGSSSNVVMKMNNALSKASLRVIMIGIVPLTDEDVAQLSSFEDSEERQHYILTGKRGAREALGRDEGRVVLLGITGSFDPPRPGVRDAIETCRSAGVRVIMITGDQKTTAVAIGKQIGIAEVGDFRYPTRDLSEELGLECSHLHVNNNPSMEYLPDEEIDLITAKYNVFCRAQPEDKVAIVNSLKRKGEITAMTGDGVNDAAALKTADIGISMGINGTDVAKGASELVLLDDNFCTIVNAVRAGRTIYSNIQKFVSFLLGTNIGEILYLTTSIVIRTLPPVEALQILFLNFLTDGCPAVALSREPADDDAMKRPPRRPNTPIMTKEWWLLGNLPHTVFEALAVIAAILVGLYLCTGVLTLNDIHGQCKYVHLKDASGTSHELVYFCKSYEYVLSRKYTGWVTNLTYFDPQERKMKVFLGAARGKVDPLRSDDPGLHPALRAKFAGMSASRLAELDAEMGKWVELDENGWPRSKDSQLVGGARLYGAGETGYREIVGRKATQARTISFITAVWSEMLRAYTVRSWDYFYRVFNRNPWMHFACSLSATVTFALTVVPGVSSVLHVCSLPYWQYLLSIAFALTTLVLDECITKALYKSLKKRGKIV</sequence>
<keyword evidence="7 11" id="KW-1133">Transmembrane helix</keyword>
<keyword evidence="14" id="KW-1185">Reference proteome</keyword>
<dbReference type="GO" id="GO:1902600">
    <property type="term" value="P:proton transmembrane transport"/>
    <property type="evidence" value="ECO:0007669"/>
    <property type="project" value="TreeGrafter"/>
</dbReference>
<evidence type="ECO:0000313" key="13">
    <source>
        <dbReference type="EMBL" id="BAM39164.1"/>
    </source>
</evidence>
<dbReference type="InterPro" id="IPR001757">
    <property type="entry name" value="P_typ_ATPase"/>
</dbReference>
<feature type="domain" description="Cation-transporting P-type ATPase N-terminal" evidence="12">
    <location>
        <begin position="99"/>
        <end position="174"/>
    </location>
</feature>
<dbReference type="SMART" id="SM00831">
    <property type="entry name" value="Cation_ATPase_N"/>
    <property type="match status" value="1"/>
</dbReference>
<dbReference type="GO" id="GO:0005524">
    <property type="term" value="F:ATP binding"/>
    <property type="evidence" value="ECO:0007669"/>
    <property type="project" value="UniProtKB-KW"/>
</dbReference>
<dbReference type="OrthoDB" id="116380at2759"/>
<feature type="transmembrane region" description="Helical" evidence="11">
    <location>
        <begin position="1042"/>
        <end position="1065"/>
    </location>
</feature>
<dbReference type="InterPro" id="IPR006068">
    <property type="entry name" value="ATPase_P-typ_cation-transptr_C"/>
</dbReference>
<dbReference type="InterPro" id="IPR023298">
    <property type="entry name" value="ATPase_P-typ_TM_dom_sf"/>
</dbReference>
<evidence type="ECO:0000256" key="1">
    <source>
        <dbReference type="ARBA" id="ARBA00004651"/>
    </source>
</evidence>
<dbReference type="SFLD" id="SFLDS00003">
    <property type="entry name" value="Haloacid_Dehalogenase"/>
    <property type="match status" value="1"/>
</dbReference>
<evidence type="ECO:0000313" key="14">
    <source>
        <dbReference type="Proteomes" id="UP000003786"/>
    </source>
</evidence>
<keyword evidence="6" id="KW-1278">Translocase</keyword>
<dbReference type="GO" id="GO:0030007">
    <property type="term" value="P:intracellular potassium ion homeostasis"/>
    <property type="evidence" value="ECO:0007669"/>
    <property type="project" value="TreeGrafter"/>
</dbReference>
<keyword evidence="4" id="KW-0547">Nucleotide-binding</keyword>
<dbReference type="PANTHER" id="PTHR43294:SF21">
    <property type="entry name" value="CATION TRANSPORTING ATPASE"/>
    <property type="match status" value="1"/>
</dbReference>
<comment type="subcellular location">
    <subcellularLocation>
        <location evidence="1">Cell membrane</location>
        <topology evidence="1">Multi-pass membrane protein</topology>
    </subcellularLocation>
</comment>
<evidence type="ECO:0000259" key="12">
    <source>
        <dbReference type="SMART" id="SM00831"/>
    </source>
</evidence>
<proteinExistence type="inferred from homology"/>
<dbReference type="InterPro" id="IPR059000">
    <property type="entry name" value="ATPase_P-type_domA"/>
</dbReference>
<dbReference type="RefSeq" id="XP_009689465.1">
    <property type="nucleotide sequence ID" value="XM_009691170.1"/>
</dbReference>
<dbReference type="Gene3D" id="3.40.50.1000">
    <property type="entry name" value="HAD superfamily/HAD-like"/>
    <property type="match status" value="2"/>
</dbReference>
<dbReference type="PANTHER" id="PTHR43294">
    <property type="entry name" value="SODIUM/POTASSIUM-TRANSPORTING ATPASE SUBUNIT ALPHA"/>
    <property type="match status" value="1"/>
</dbReference>
<evidence type="ECO:0000256" key="6">
    <source>
        <dbReference type="ARBA" id="ARBA00022967"/>
    </source>
</evidence>
<keyword evidence="5" id="KW-0067">ATP-binding</keyword>
<dbReference type="GO" id="GO:0005391">
    <property type="term" value="F:P-type sodium:potassium-exchanging transporter activity"/>
    <property type="evidence" value="ECO:0007669"/>
    <property type="project" value="TreeGrafter"/>
</dbReference>
<keyword evidence="3 11" id="KW-0812">Transmembrane</keyword>
<evidence type="ECO:0000256" key="5">
    <source>
        <dbReference type="ARBA" id="ARBA00022840"/>
    </source>
</evidence>
<evidence type="ECO:0000256" key="11">
    <source>
        <dbReference type="SAM" id="Phobius"/>
    </source>
</evidence>
<feature type="transmembrane region" description="Helical" evidence="11">
    <location>
        <begin position="149"/>
        <end position="172"/>
    </location>
</feature>
<dbReference type="InterPro" id="IPR050510">
    <property type="entry name" value="Cation_transp_ATPase_P-type"/>
</dbReference>
<dbReference type="InterPro" id="IPR008250">
    <property type="entry name" value="ATPase_P-typ_transduc_dom_A_sf"/>
</dbReference>
<dbReference type="GO" id="GO:0006883">
    <property type="term" value="P:intracellular sodium ion homeostasis"/>
    <property type="evidence" value="ECO:0007669"/>
    <property type="project" value="TreeGrafter"/>
</dbReference>
<dbReference type="InterPro" id="IPR023299">
    <property type="entry name" value="ATPase_P-typ_cyto_dom_N"/>
</dbReference>
<dbReference type="FunFam" id="3.40.50.1000:FF:000083">
    <property type="entry name" value="Sodium/potassium-transporting ATPase subunit alpha"/>
    <property type="match status" value="1"/>
</dbReference>
<comment type="similarity">
    <text evidence="10">Belongs to the cation transport ATPase (P-type) (TC 3.A.3) family.</text>
</comment>
<dbReference type="InterPro" id="IPR023214">
    <property type="entry name" value="HAD_sf"/>
</dbReference>
<dbReference type="SFLD" id="SFLDG00002">
    <property type="entry name" value="C1.7:_P-type_atpase_like"/>
    <property type="match status" value="1"/>
</dbReference>
<evidence type="ECO:0000256" key="7">
    <source>
        <dbReference type="ARBA" id="ARBA00022989"/>
    </source>
</evidence>
<dbReference type="InterPro" id="IPR018303">
    <property type="entry name" value="ATPase_P-typ_P_site"/>
</dbReference>
<dbReference type="Proteomes" id="UP000003786">
    <property type="component" value="Chromosome 1"/>
</dbReference>
<dbReference type="GO" id="GO:1990573">
    <property type="term" value="P:potassium ion import across plasma membrane"/>
    <property type="evidence" value="ECO:0007669"/>
    <property type="project" value="TreeGrafter"/>
</dbReference>
<dbReference type="KEGG" id="tot:TOT_010001279"/>
<feature type="transmembrane region" description="Helical" evidence="11">
    <location>
        <begin position="178"/>
        <end position="195"/>
    </location>
</feature>
<dbReference type="eggNOG" id="KOG0202">
    <property type="taxonomic scope" value="Eukaryota"/>
</dbReference>
<name>J4DNL4_THEOR</name>
<dbReference type="InterPro" id="IPR044492">
    <property type="entry name" value="P_typ_ATPase_HD_dom"/>
</dbReference>
<dbReference type="Pfam" id="PF13246">
    <property type="entry name" value="Cation_ATPase"/>
    <property type="match status" value="1"/>
</dbReference>
<dbReference type="SFLD" id="SFLDF00027">
    <property type="entry name" value="p-type_atpase"/>
    <property type="match status" value="1"/>
</dbReference>
<feature type="transmembrane region" description="Helical" evidence="11">
    <location>
        <begin position="374"/>
        <end position="400"/>
    </location>
</feature>
<evidence type="ECO:0000256" key="4">
    <source>
        <dbReference type="ARBA" id="ARBA00022741"/>
    </source>
</evidence>
<keyword evidence="8" id="KW-0813">Transport</keyword>
<dbReference type="PROSITE" id="PS00154">
    <property type="entry name" value="ATPASE_E1_E2"/>
    <property type="match status" value="1"/>
</dbReference>
<keyword evidence="8" id="KW-0406">Ion transport</keyword>
<dbReference type="EMBL" id="AP011946">
    <property type="protein sequence ID" value="BAM39164.1"/>
    <property type="molecule type" value="Genomic_DNA"/>
</dbReference>
<evidence type="ECO:0000256" key="9">
    <source>
        <dbReference type="ARBA" id="ARBA00023136"/>
    </source>
</evidence>
<organism evidence="13 14">
    <name type="scientific">Theileria orientalis strain Shintoku</name>
    <dbReference type="NCBI Taxonomy" id="869250"/>
    <lineage>
        <taxon>Eukaryota</taxon>
        <taxon>Sar</taxon>
        <taxon>Alveolata</taxon>
        <taxon>Apicomplexa</taxon>
        <taxon>Aconoidasida</taxon>
        <taxon>Piroplasmida</taxon>
        <taxon>Theileriidae</taxon>
        <taxon>Theileria</taxon>
    </lineage>
</organism>